<keyword evidence="2" id="KW-1185">Reference proteome</keyword>
<comment type="caution">
    <text evidence="1">The sequence shown here is derived from an EMBL/GenBank/DDBJ whole genome shotgun (WGS) entry which is preliminary data.</text>
</comment>
<name>A0A5J9SV00_9POAL</name>
<organism evidence="1 2">
    <name type="scientific">Eragrostis curvula</name>
    <name type="common">weeping love grass</name>
    <dbReference type="NCBI Taxonomy" id="38414"/>
    <lineage>
        <taxon>Eukaryota</taxon>
        <taxon>Viridiplantae</taxon>
        <taxon>Streptophyta</taxon>
        <taxon>Embryophyta</taxon>
        <taxon>Tracheophyta</taxon>
        <taxon>Spermatophyta</taxon>
        <taxon>Magnoliopsida</taxon>
        <taxon>Liliopsida</taxon>
        <taxon>Poales</taxon>
        <taxon>Poaceae</taxon>
        <taxon>PACMAD clade</taxon>
        <taxon>Chloridoideae</taxon>
        <taxon>Eragrostideae</taxon>
        <taxon>Eragrostidinae</taxon>
        <taxon>Eragrostis</taxon>
    </lineage>
</organism>
<protein>
    <submittedName>
        <fullName evidence="1">Uncharacterized protein</fullName>
    </submittedName>
</protein>
<dbReference type="EMBL" id="RWGY01000276">
    <property type="protein sequence ID" value="TVU02792.1"/>
    <property type="molecule type" value="Genomic_DNA"/>
</dbReference>
<evidence type="ECO:0000313" key="1">
    <source>
        <dbReference type="EMBL" id="TVU02792.1"/>
    </source>
</evidence>
<sequence>MRRGDANGLRRRPWMRLRSGETMGERGVVRRRRSSGVRMAACNMLETTLSSLLCAVEFHSLGIAAANEEASAPAFNRRRRLYVSGKSVDTRENVGRTDRQLESSPDVPGAIEFLSFKASPNQFYALYHMDIFLEYHIVGYEEELTGRQKIISIGFFSEH</sequence>
<dbReference type="AlphaFoldDB" id="A0A5J9SV00"/>
<accession>A0A5J9SV00</accession>
<dbReference type="Gramene" id="TVU02792">
    <property type="protein sequence ID" value="TVU02792"/>
    <property type="gene ID" value="EJB05_51707"/>
</dbReference>
<proteinExistence type="predicted"/>
<gene>
    <name evidence="1" type="ORF">EJB05_51707</name>
</gene>
<evidence type="ECO:0000313" key="2">
    <source>
        <dbReference type="Proteomes" id="UP000324897"/>
    </source>
</evidence>
<reference evidence="1 2" key="1">
    <citation type="journal article" date="2019" name="Sci. Rep.">
        <title>A high-quality genome of Eragrostis curvula grass provides insights into Poaceae evolution and supports new strategies to enhance forage quality.</title>
        <authorList>
            <person name="Carballo J."/>
            <person name="Santos B.A.C.M."/>
            <person name="Zappacosta D."/>
            <person name="Garbus I."/>
            <person name="Selva J.P."/>
            <person name="Gallo C.A."/>
            <person name="Diaz A."/>
            <person name="Albertini E."/>
            <person name="Caccamo M."/>
            <person name="Echenique V."/>
        </authorList>
    </citation>
    <scope>NUCLEOTIDE SEQUENCE [LARGE SCALE GENOMIC DNA]</scope>
    <source>
        <strain evidence="2">cv. Victoria</strain>
        <tissue evidence="1">Leaf</tissue>
    </source>
</reference>
<feature type="non-terminal residue" evidence="1">
    <location>
        <position position="1"/>
    </location>
</feature>
<dbReference type="Proteomes" id="UP000324897">
    <property type="component" value="Unassembled WGS sequence"/>
</dbReference>